<dbReference type="EMBL" id="QREG01000014">
    <property type="protein sequence ID" value="RED96575.1"/>
    <property type="molecule type" value="Genomic_DNA"/>
</dbReference>
<reference evidence="2 3" key="1">
    <citation type="submission" date="2018-07" db="EMBL/GenBank/DDBJ databases">
        <title>Genomic Encyclopedia of Type Strains, Phase IV (KMG-IV): sequencing the most valuable type-strain genomes for metagenomic binning, comparative biology and taxonomic classification.</title>
        <authorList>
            <person name="Goeker M."/>
        </authorList>
    </citation>
    <scope>NUCLEOTIDE SEQUENCE [LARGE SCALE GENOMIC DNA]</scope>
    <source>
        <strain evidence="2 3">DSM 4134</strain>
    </source>
</reference>
<evidence type="ECO:0000313" key="3">
    <source>
        <dbReference type="Proteomes" id="UP000256779"/>
    </source>
</evidence>
<accession>A0A3D9L2A7</accession>
<feature type="transmembrane region" description="Helical" evidence="1">
    <location>
        <begin position="42"/>
        <end position="59"/>
    </location>
</feature>
<proteinExistence type="predicted"/>
<dbReference type="RefSeq" id="WP_115868862.1">
    <property type="nucleotide sequence ID" value="NZ_QREG01000014.1"/>
</dbReference>
<dbReference type="OrthoDB" id="6384283at2"/>
<sequence length="175" mass="19859">MNRFKFSLKYGAIAGAIMMLSWVVTQVIMGDGSNKDYSQLEVLGYISMALALSTVFVGVKNHRDKHLGGVITFKQAFMTGFWIVLVASVIYVIGWMIYYPNFMADFPEQYSAYQLEQYRAEGMSEADLAVKQEEMTQWVEMYKNPLVMMAFTFLEIFPIGLVVALLSAVILKRKG</sequence>
<evidence type="ECO:0000313" key="2">
    <source>
        <dbReference type="EMBL" id="RED96575.1"/>
    </source>
</evidence>
<feature type="transmembrane region" description="Helical" evidence="1">
    <location>
        <begin position="80"/>
        <end position="98"/>
    </location>
</feature>
<gene>
    <name evidence="2" type="ORF">C7460_11433</name>
</gene>
<keyword evidence="1" id="KW-0472">Membrane</keyword>
<organism evidence="2 3">
    <name type="scientific">Marinoscillum furvescens DSM 4134</name>
    <dbReference type="NCBI Taxonomy" id="1122208"/>
    <lineage>
        <taxon>Bacteria</taxon>
        <taxon>Pseudomonadati</taxon>
        <taxon>Bacteroidota</taxon>
        <taxon>Cytophagia</taxon>
        <taxon>Cytophagales</taxon>
        <taxon>Reichenbachiellaceae</taxon>
        <taxon>Marinoscillum</taxon>
    </lineage>
</organism>
<dbReference type="InterPro" id="IPR025250">
    <property type="entry name" value="DUF4199"/>
</dbReference>
<keyword evidence="3" id="KW-1185">Reference proteome</keyword>
<name>A0A3D9L2A7_MARFU</name>
<protein>
    <submittedName>
        <fullName evidence="2">Uncharacterized protein DUF4199</fullName>
    </submittedName>
</protein>
<dbReference type="AlphaFoldDB" id="A0A3D9L2A7"/>
<feature type="transmembrane region" description="Helical" evidence="1">
    <location>
        <begin position="12"/>
        <end position="30"/>
    </location>
</feature>
<dbReference type="Proteomes" id="UP000256779">
    <property type="component" value="Unassembled WGS sequence"/>
</dbReference>
<keyword evidence="1" id="KW-0812">Transmembrane</keyword>
<evidence type="ECO:0000256" key="1">
    <source>
        <dbReference type="SAM" id="Phobius"/>
    </source>
</evidence>
<feature type="transmembrane region" description="Helical" evidence="1">
    <location>
        <begin position="146"/>
        <end position="171"/>
    </location>
</feature>
<dbReference type="Pfam" id="PF13858">
    <property type="entry name" value="DUF4199"/>
    <property type="match status" value="1"/>
</dbReference>
<keyword evidence="1" id="KW-1133">Transmembrane helix</keyword>
<comment type="caution">
    <text evidence="2">The sequence shown here is derived from an EMBL/GenBank/DDBJ whole genome shotgun (WGS) entry which is preliminary data.</text>
</comment>